<dbReference type="AlphaFoldDB" id="A0A9J6ZGL9"/>
<evidence type="ECO:0000256" key="1">
    <source>
        <dbReference type="ARBA" id="ARBA00004141"/>
    </source>
</evidence>
<keyword evidence="3 5" id="KW-1133">Transmembrane helix</keyword>
<evidence type="ECO:0000256" key="3">
    <source>
        <dbReference type="ARBA" id="ARBA00022989"/>
    </source>
</evidence>
<dbReference type="Gene3D" id="3.40.1710.10">
    <property type="entry name" value="abc type-2 transporter like domain"/>
    <property type="match status" value="1"/>
</dbReference>
<evidence type="ECO:0000313" key="7">
    <source>
        <dbReference type="EMBL" id="URN95277.1"/>
    </source>
</evidence>
<dbReference type="InterPro" id="IPR017500">
    <property type="entry name" value="Phage_infect_YhgE_N"/>
</dbReference>
<feature type="transmembrane region" description="Helical" evidence="5">
    <location>
        <begin position="635"/>
        <end position="653"/>
    </location>
</feature>
<feature type="domain" description="ABC-2 type transporter transmembrane" evidence="6">
    <location>
        <begin position="25"/>
        <end position="650"/>
    </location>
</feature>
<evidence type="ECO:0000256" key="5">
    <source>
        <dbReference type="SAM" id="Phobius"/>
    </source>
</evidence>
<feature type="transmembrane region" description="Helical" evidence="5">
    <location>
        <begin position="545"/>
        <end position="570"/>
    </location>
</feature>
<accession>A0A9J6ZGL9</accession>
<name>A0A9J6ZGL9_9BACL</name>
<comment type="subcellular location">
    <subcellularLocation>
        <location evidence="1">Membrane</location>
        <topology evidence="1">Multi-pass membrane protein</topology>
    </subcellularLocation>
</comment>
<dbReference type="InterPro" id="IPR017501">
    <property type="entry name" value="Phage_infect_YhgE_C"/>
</dbReference>
<proteinExistence type="predicted"/>
<dbReference type="Pfam" id="PF12698">
    <property type="entry name" value="ABC2_membrane_3"/>
    <property type="match status" value="1"/>
</dbReference>
<feature type="transmembrane region" description="Helical" evidence="5">
    <location>
        <begin position="577"/>
        <end position="596"/>
    </location>
</feature>
<feature type="transmembrane region" description="Helical" evidence="5">
    <location>
        <begin position="477"/>
        <end position="497"/>
    </location>
</feature>
<feature type="transmembrane region" description="Helical" evidence="5">
    <location>
        <begin position="518"/>
        <end position="539"/>
    </location>
</feature>
<evidence type="ECO:0000256" key="4">
    <source>
        <dbReference type="ARBA" id="ARBA00023136"/>
    </source>
</evidence>
<protein>
    <submittedName>
        <fullName evidence="7">YhgE/Pip domain-containing protein</fullName>
    </submittedName>
</protein>
<dbReference type="PANTHER" id="PTHR43077">
    <property type="entry name" value="TRANSPORT PERMEASE YVFS-RELATED"/>
    <property type="match status" value="1"/>
</dbReference>
<dbReference type="Gene3D" id="1.10.287.950">
    <property type="entry name" value="Methyl-accepting chemotaxis protein"/>
    <property type="match status" value="1"/>
</dbReference>
<dbReference type="GO" id="GO:0016020">
    <property type="term" value="C:membrane"/>
    <property type="evidence" value="ECO:0007669"/>
    <property type="project" value="UniProtKB-SubCell"/>
</dbReference>
<dbReference type="PANTHER" id="PTHR43077:SF5">
    <property type="entry name" value="PHAGE INFECTION PROTEIN"/>
    <property type="match status" value="1"/>
</dbReference>
<dbReference type="KEGG" id="plig:NAG76_03170"/>
<keyword evidence="2 5" id="KW-0812">Transmembrane</keyword>
<reference evidence="7" key="1">
    <citation type="submission" date="2022-05" db="EMBL/GenBank/DDBJ databases">
        <title>Novel bacterial taxa in a minimal lignocellulolytic consortium and its capacity to transform plastics disclosed by genome-resolved metagenomics.</title>
        <authorList>
            <person name="Rodriguez C.A.D."/>
            <person name="Diaz-Garcia L."/>
            <person name="Herrera K."/>
            <person name="Tarazona N.A."/>
            <person name="Sproer C."/>
            <person name="Overmann J."/>
            <person name="Jimenez D.J."/>
        </authorList>
    </citation>
    <scope>NUCLEOTIDE SEQUENCE</scope>
    <source>
        <strain evidence="7">MAG5</strain>
    </source>
</reference>
<feature type="transmembrane region" description="Helical" evidence="5">
    <location>
        <begin position="20"/>
        <end position="43"/>
    </location>
</feature>
<dbReference type="InterPro" id="IPR023908">
    <property type="entry name" value="xxxLxxG_rpt"/>
</dbReference>
<dbReference type="GO" id="GO:0140359">
    <property type="term" value="F:ABC-type transporter activity"/>
    <property type="evidence" value="ECO:0007669"/>
    <property type="project" value="InterPro"/>
</dbReference>
<dbReference type="InterPro" id="IPR051328">
    <property type="entry name" value="T7SS_ABC-Transporter"/>
</dbReference>
<evidence type="ECO:0000256" key="2">
    <source>
        <dbReference type="ARBA" id="ARBA00022692"/>
    </source>
</evidence>
<gene>
    <name evidence="7" type="ORF">NAG76_03170</name>
</gene>
<dbReference type="NCBIfam" id="TIGR03061">
    <property type="entry name" value="pip_yhgE_Nterm"/>
    <property type="match status" value="1"/>
</dbReference>
<keyword evidence="4 5" id="KW-0472">Membrane</keyword>
<dbReference type="Proteomes" id="UP001056756">
    <property type="component" value="Chromosome"/>
</dbReference>
<dbReference type="NCBIfam" id="TIGR03057">
    <property type="entry name" value="xxxLxxG_by_4"/>
    <property type="match status" value="1"/>
</dbReference>
<dbReference type="EMBL" id="CP097899">
    <property type="protein sequence ID" value="URN95277.1"/>
    <property type="molecule type" value="Genomic_DNA"/>
</dbReference>
<organism evidence="7 8">
    <name type="scientific">Candidatus Pristimantibacillus lignocellulolyticus</name>
    <dbReference type="NCBI Taxonomy" id="2994561"/>
    <lineage>
        <taxon>Bacteria</taxon>
        <taxon>Bacillati</taxon>
        <taxon>Bacillota</taxon>
        <taxon>Bacilli</taxon>
        <taxon>Bacillales</taxon>
        <taxon>Paenibacillaceae</taxon>
        <taxon>Candidatus Pristimantibacillus</taxon>
    </lineage>
</organism>
<evidence type="ECO:0000259" key="6">
    <source>
        <dbReference type="Pfam" id="PF12698"/>
    </source>
</evidence>
<evidence type="ECO:0000313" key="8">
    <source>
        <dbReference type="Proteomes" id="UP001056756"/>
    </source>
</evidence>
<sequence>MSRSSQIGSELNSIVRNKKIVIPVIAVMLIPLLYSALFLGAFWDPYAKLDKIPVAIVNEDVGAEYNGEQMTIGNEFVDQLKESGDFNYEFVSKQEAEAGLKDNYYYITIEIPEKFSEQAISLVGDNPQQAELIYTPNEGYNFLAGQIGGTAAAQMTTLLNQQISKTYVTAIYEQIGEALEGIEAASDGAHQIADGTDSAKEGATKLLAGQQTLADGLIELQSGATKLNTAGTQLSSGLGTLQTGGNNLSSGISQLTEGATTLNGGISQLAKQYATLDTGLNDISEGTTSLKQGAMQLQAGLQQLASQNSDLAANASFQQLLAGSEQLVNGLLAQEQGENQLIAGSTQVVNGLSSLSTGSNQLATKLTEAKQGASQLATGITSAKEGSSQLATGLQSLKGSSDKFVSGSKELVAGNKELVEGLTTLDEGANELASKLGDANGESLNLTLTEQMKDQFVEPVVLTTSSYSSVPNYGTGFAPYFISLGLYVGCMLLTVVYSMREPSLKPQNGRSWYAGKTAVVGLIAVLQALILGASILPILDLEVVNVGAFFLFAIITSLTYMMLIQLLCVTMDNVGRFIAIVLLILQLTSSAGTFPIELVPDWLQAINPFLPMTYTVTGFKQAISSGDMDMFWSSVWPLLALMVVCSVLSYIYMNVSFKKKFQSITE</sequence>
<dbReference type="InterPro" id="IPR013525">
    <property type="entry name" value="ABC2_TM"/>
</dbReference>
<dbReference type="NCBIfam" id="TIGR03062">
    <property type="entry name" value="pip_yhgE_Cterm"/>
    <property type="match status" value="1"/>
</dbReference>